<proteinExistence type="predicted"/>
<protein>
    <submittedName>
        <fullName evidence="10">Glycosyltransferase family 39 protein</fullName>
    </submittedName>
</protein>
<evidence type="ECO:0000256" key="3">
    <source>
        <dbReference type="ARBA" id="ARBA00022676"/>
    </source>
</evidence>
<comment type="caution">
    <text evidence="10">The sequence shown here is derived from an EMBL/GenBank/DDBJ whole genome shotgun (WGS) entry which is preliminary data.</text>
</comment>
<evidence type="ECO:0000256" key="7">
    <source>
        <dbReference type="ARBA" id="ARBA00023136"/>
    </source>
</evidence>
<dbReference type="GO" id="GO:0005886">
    <property type="term" value="C:plasma membrane"/>
    <property type="evidence" value="ECO:0007669"/>
    <property type="project" value="UniProtKB-SubCell"/>
</dbReference>
<dbReference type="GO" id="GO:0009103">
    <property type="term" value="P:lipopolysaccharide biosynthetic process"/>
    <property type="evidence" value="ECO:0007669"/>
    <property type="project" value="UniProtKB-ARBA"/>
</dbReference>
<dbReference type="Pfam" id="PF13231">
    <property type="entry name" value="PMT_2"/>
    <property type="match status" value="1"/>
</dbReference>
<evidence type="ECO:0000313" key="10">
    <source>
        <dbReference type="EMBL" id="MCW3807668.1"/>
    </source>
</evidence>
<keyword evidence="2" id="KW-1003">Cell membrane</keyword>
<keyword evidence="11" id="KW-1185">Reference proteome</keyword>
<keyword evidence="6 8" id="KW-1133">Transmembrane helix</keyword>
<feature type="transmembrane region" description="Helical" evidence="8">
    <location>
        <begin position="92"/>
        <end position="109"/>
    </location>
</feature>
<accession>A0AAE3SLJ2</accession>
<feature type="transmembrane region" description="Helical" evidence="8">
    <location>
        <begin position="297"/>
        <end position="315"/>
    </location>
</feature>
<comment type="subcellular location">
    <subcellularLocation>
        <location evidence="1">Cell membrane</location>
        <topology evidence="1">Multi-pass membrane protein</topology>
    </subcellularLocation>
</comment>
<evidence type="ECO:0000256" key="2">
    <source>
        <dbReference type="ARBA" id="ARBA00022475"/>
    </source>
</evidence>
<feature type="transmembrane region" description="Helical" evidence="8">
    <location>
        <begin position="12"/>
        <end position="31"/>
    </location>
</feature>
<dbReference type="RefSeq" id="WP_301202113.1">
    <property type="nucleotide sequence ID" value="NZ_JAPDPI010000054.1"/>
</dbReference>
<keyword evidence="7 8" id="KW-0472">Membrane</keyword>
<dbReference type="GO" id="GO:0016763">
    <property type="term" value="F:pentosyltransferase activity"/>
    <property type="evidence" value="ECO:0007669"/>
    <property type="project" value="TreeGrafter"/>
</dbReference>
<feature type="transmembrane region" description="Helical" evidence="8">
    <location>
        <begin position="179"/>
        <end position="199"/>
    </location>
</feature>
<feature type="transmembrane region" description="Helical" evidence="8">
    <location>
        <begin position="115"/>
        <end position="135"/>
    </location>
</feature>
<organism evidence="10 11">
    <name type="scientific">Plebeiibacterium marinum</name>
    <dbReference type="NCBI Taxonomy" id="2992111"/>
    <lineage>
        <taxon>Bacteria</taxon>
        <taxon>Pseudomonadati</taxon>
        <taxon>Bacteroidota</taxon>
        <taxon>Bacteroidia</taxon>
        <taxon>Marinilabiliales</taxon>
        <taxon>Marinilabiliaceae</taxon>
        <taxon>Plebeiibacterium</taxon>
    </lineage>
</organism>
<sequence>MQQKIYHRKIVFWMPVIISILANISLTRGITGNFYIVDEARNAECAREMLESGDYIVPTFNYELRTDKPPLHYYFMMISYSIFGVSEWSARFFSIVFGCLTVLICYHFTKRWLGFKIALWTAIVLLSSIHFSIQFHMAVPDPYLIFLFTSTLFLFFEITQKQSNTKAILMYTCMGLGTLAKGPVAIALPGLIMLLYLIFSKKLTLISIWQLRPIEGIIIVALVTLPWYLAVHYQTEGAWTRGFFIEHNIDRFSTTKEGHGGTFFIAPLFVLLGMLPFSAFFIRAIKTSFAQKGKPEILFSIIALFCIVGFFMVSSTRLPNYTAPAYPFFAIILGNYLAKIKTTSFKPEIIFLITFTIILFPLSYIGFQIEPSLTPIKNQTLLLIPPRFN</sequence>
<evidence type="ECO:0000313" key="11">
    <source>
        <dbReference type="Proteomes" id="UP001207408"/>
    </source>
</evidence>
<feature type="transmembrane region" description="Helical" evidence="8">
    <location>
        <begin position="142"/>
        <end position="159"/>
    </location>
</feature>
<feature type="transmembrane region" description="Helical" evidence="8">
    <location>
        <begin position="321"/>
        <end position="337"/>
    </location>
</feature>
<dbReference type="Proteomes" id="UP001207408">
    <property type="component" value="Unassembled WGS sequence"/>
</dbReference>
<dbReference type="GO" id="GO:0010041">
    <property type="term" value="P:response to iron(III) ion"/>
    <property type="evidence" value="ECO:0007669"/>
    <property type="project" value="TreeGrafter"/>
</dbReference>
<evidence type="ECO:0000256" key="5">
    <source>
        <dbReference type="ARBA" id="ARBA00022692"/>
    </source>
</evidence>
<evidence type="ECO:0000256" key="1">
    <source>
        <dbReference type="ARBA" id="ARBA00004651"/>
    </source>
</evidence>
<keyword evidence="4" id="KW-0808">Transferase</keyword>
<gene>
    <name evidence="10" type="ORF">OM074_18720</name>
</gene>
<dbReference type="EMBL" id="JAPDPI010000054">
    <property type="protein sequence ID" value="MCW3807668.1"/>
    <property type="molecule type" value="Genomic_DNA"/>
</dbReference>
<feature type="domain" description="Glycosyltransferase RgtA/B/C/D-like" evidence="9">
    <location>
        <begin position="67"/>
        <end position="227"/>
    </location>
</feature>
<evidence type="ECO:0000256" key="4">
    <source>
        <dbReference type="ARBA" id="ARBA00022679"/>
    </source>
</evidence>
<reference evidence="10" key="1">
    <citation type="submission" date="2022-10" db="EMBL/GenBank/DDBJ databases">
        <authorList>
            <person name="Yu W.X."/>
        </authorList>
    </citation>
    <scope>NUCLEOTIDE SEQUENCE</scope>
    <source>
        <strain evidence="10">D04</strain>
    </source>
</reference>
<evidence type="ECO:0000256" key="8">
    <source>
        <dbReference type="SAM" id="Phobius"/>
    </source>
</evidence>
<dbReference type="InterPro" id="IPR050297">
    <property type="entry name" value="LipidA_mod_glycosyltrf_83"/>
</dbReference>
<keyword evidence="3" id="KW-0328">Glycosyltransferase</keyword>
<dbReference type="AlphaFoldDB" id="A0AAE3SLJ2"/>
<dbReference type="PANTHER" id="PTHR33908">
    <property type="entry name" value="MANNOSYLTRANSFERASE YKCB-RELATED"/>
    <property type="match status" value="1"/>
</dbReference>
<evidence type="ECO:0000259" key="9">
    <source>
        <dbReference type="Pfam" id="PF13231"/>
    </source>
</evidence>
<keyword evidence="5 8" id="KW-0812">Transmembrane</keyword>
<dbReference type="PANTHER" id="PTHR33908:SF3">
    <property type="entry name" value="UNDECAPRENYL PHOSPHATE-ALPHA-4-AMINO-4-DEOXY-L-ARABINOSE ARABINOSYL TRANSFERASE"/>
    <property type="match status" value="1"/>
</dbReference>
<feature type="transmembrane region" description="Helical" evidence="8">
    <location>
        <begin position="349"/>
        <end position="367"/>
    </location>
</feature>
<name>A0AAE3SLJ2_9BACT</name>
<feature type="transmembrane region" description="Helical" evidence="8">
    <location>
        <begin position="263"/>
        <end position="285"/>
    </location>
</feature>
<feature type="transmembrane region" description="Helical" evidence="8">
    <location>
        <begin position="211"/>
        <end position="229"/>
    </location>
</feature>
<dbReference type="InterPro" id="IPR038731">
    <property type="entry name" value="RgtA/B/C-like"/>
</dbReference>
<evidence type="ECO:0000256" key="6">
    <source>
        <dbReference type="ARBA" id="ARBA00022989"/>
    </source>
</evidence>